<dbReference type="HOGENOM" id="CLU_1461626_0_0_1"/>
<dbReference type="VEuPathDB" id="FungiDB:MELLADRAFT_104981"/>
<dbReference type="EMBL" id="GL883100">
    <property type="protein sequence ID" value="EGG08608.1"/>
    <property type="molecule type" value="Genomic_DNA"/>
</dbReference>
<evidence type="ECO:0000256" key="1">
    <source>
        <dbReference type="SAM" id="MobiDB-lite"/>
    </source>
</evidence>
<evidence type="ECO:0000313" key="2">
    <source>
        <dbReference type="EMBL" id="EGG08608.1"/>
    </source>
</evidence>
<dbReference type="Proteomes" id="UP000001072">
    <property type="component" value="Unassembled WGS sequence"/>
</dbReference>
<gene>
    <name evidence="2" type="ORF">MELLADRAFT_104981</name>
</gene>
<proteinExistence type="predicted"/>
<sequence length="185" mass="20567">MTHSSQTDQTLNQDDYPDFYSDDFFYYEEVKMEPKLNSLRFTFHTSPSIWSQTRPITSTHLSSSTSSSSSSSSSSSGSNPSFSSVSTSSSITTYETHQTQTNPSSESESQAAPNPSNIYKPNQSLKVKPNPIGKTPINSNELHPDSWLYRLRNSSNSSNSLHHKSKEDQLIDSLLLLLADLASHH</sequence>
<feature type="compositionally biased region" description="Polar residues" evidence="1">
    <location>
        <begin position="94"/>
        <end position="125"/>
    </location>
</feature>
<dbReference type="RefSeq" id="XP_007408194.1">
    <property type="nucleotide sequence ID" value="XM_007408132.1"/>
</dbReference>
<dbReference type="AlphaFoldDB" id="F4RG44"/>
<dbReference type="KEGG" id="mlr:MELLADRAFT_104981"/>
<feature type="region of interest" description="Disordered" evidence="1">
    <location>
        <begin position="54"/>
        <end position="142"/>
    </location>
</feature>
<name>F4RG44_MELLP</name>
<feature type="compositionally biased region" description="Low complexity" evidence="1">
    <location>
        <begin position="57"/>
        <end position="93"/>
    </location>
</feature>
<accession>F4RG44</accession>
<dbReference type="GeneID" id="18922461"/>
<reference evidence="3" key="1">
    <citation type="journal article" date="2011" name="Proc. Natl. Acad. Sci. U.S.A.">
        <title>Obligate biotrophy features unraveled by the genomic analysis of rust fungi.</title>
        <authorList>
            <person name="Duplessis S."/>
            <person name="Cuomo C.A."/>
            <person name="Lin Y.-C."/>
            <person name="Aerts A."/>
            <person name="Tisserant E."/>
            <person name="Veneault-Fourrey C."/>
            <person name="Joly D.L."/>
            <person name="Hacquard S."/>
            <person name="Amselem J."/>
            <person name="Cantarel B.L."/>
            <person name="Chiu R."/>
            <person name="Coutinho P.M."/>
            <person name="Feau N."/>
            <person name="Field M."/>
            <person name="Frey P."/>
            <person name="Gelhaye E."/>
            <person name="Goldberg J."/>
            <person name="Grabherr M.G."/>
            <person name="Kodira C.D."/>
            <person name="Kohler A."/>
            <person name="Kuees U."/>
            <person name="Lindquist E.A."/>
            <person name="Lucas S.M."/>
            <person name="Mago R."/>
            <person name="Mauceli E."/>
            <person name="Morin E."/>
            <person name="Murat C."/>
            <person name="Pangilinan J.L."/>
            <person name="Park R."/>
            <person name="Pearson M."/>
            <person name="Quesneville H."/>
            <person name="Rouhier N."/>
            <person name="Sakthikumar S."/>
            <person name="Salamov A.A."/>
            <person name="Schmutz J."/>
            <person name="Selles B."/>
            <person name="Shapiro H."/>
            <person name="Tanguay P."/>
            <person name="Tuskan G.A."/>
            <person name="Henrissat B."/>
            <person name="Van de Peer Y."/>
            <person name="Rouze P."/>
            <person name="Ellis J.G."/>
            <person name="Dodds P.N."/>
            <person name="Schein J.E."/>
            <person name="Zhong S."/>
            <person name="Hamelin R.C."/>
            <person name="Grigoriev I.V."/>
            <person name="Szabo L.J."/>
            <person name="Martin F."/>
        </authorList>
    </citation>
    <scope>NUCLEOTIDE SEQUENCE [LARGE SCALE GENOMIC DNA]</scope>
    <source>
        <strain evidence="3">98AG31 / pathotype 3-4-7</strain>
    </source>
</reference>
<dbReference type="InParanoid" id="F4RG44"/>
<organism evidence="3">
    <name type="scientific">Melampsora larici-populina (strain 98AG31 / pathotype 3-4-7)</name>
    <name type="common">Poplar leaf rust fungus</name>
    <dbReference type="NCBI Taxonomy" id="747676"/>
    <lineage>
        <taxon>Eukaryota</taxon>
        <taxon>Fungi</taxon>
        <taxon>Dikarya</taxon>
        <taxon>Basidiomycota</taxon>
        <taxon>Pucciniomycotina</taxon>
        <taxon>Pucciniomycetes</taxon>
        <taxon>Pucciniales</taxon>
        <taxon>Melampsoraceae</taxon>
        <taxon>Melampsora</taxon>
    </lineage>
</organism>
<keyword evidence="3" id="KW-1185">Reference proteome</keyword>
<evidence type="ECO:0000313" key="3">
    <source>
        <dbReference type="Proteomes" id="UP000001072"/>
    </source>
</evidence>
<protein>
    <submittedName>
        <fullName evidence="2">Uncharacterized protein</fullName>
    </submittedName>
</protein>